<accession>A0A2V2N609</accession>
<dbReference type="InterPro" id="IPR047698">
    <property type="entry name" value="ArsF-like"/>
</dbReference>
<evidence type="ECO:0000313" key="1">
    <source>
        <dbReference type="EMBL" id="PWR70951.1"/>
    </source>
</evidence>
<dbReference type="OrthoDB" id="112040at2157"/>
<dbReference type="Gene3D" id="3.40.30.10">
    <property type="entry name" value="Glutaredoxin"/>
    <property type="match status" value="1"/>
</dbReference>
<dbReference type="NCBIfam" id="NF040494">
    <property type="entry name" value="nitrored_ArsF"/>
    <property type="match status" value="1"/>
</dbReference>
<name>A0A2V2N609_9EURY</name>
<protein>
    <recommendedName>
        <fullName evidence="3">Thioredoxin domain-containing protein</fullName>
    </recommendedName>
</protein>
<dbReference type="Proteomes" id="UP000245657">
    <property type="component" value="Unassembled WGS sequence"/>
</dbReference>
<gene>
    <name evidence="1" type="ORF">DK846_13270</name>
</gene>
<reference evidence="1 2" key="1">
    <citation type="submission" date="2018-05" db="EMBL/GenBank/DDBJ databases">
        <title>Draft genome of Methanospirillum lacunae Ki8-1.</title>
        <authorList>
            <person name="Dueholm M.S."/>
            <person name="Nielsen P.H."/>
            <person name="Bakmann L.F."/>
            <person name="Otzen D.E."/>
        </authorList>
    </citation>
    <scope>NUCLEOTIDE SEQUENCE [LARGE SCALE GENOMIC DNA]</scope>
    <source>
        <strain evidence="1 2">Ki8-1</strain>
    </source>
</reference>
<comment type="caution">
    <text evidence="1">The sequence shown here is derived from an EMBL/GenBank/DDBJ whole genome shotgun (WGS) entry which is preliminary data.</text>
</comment>
<dbReference type="GeneID" id="97547309"/>
<proteinExistence type="predicted"/>
<dbReference type="AlphaFoldDB" id="A0A2V2N609"/>
<organism evidence="1 2">
    <name type="scientific">Methanospirillum lacunae</name>
    <dbReference type="NCBI Taxonomy" id="668570"/>
    <lineage>
        <taxon>Archaea</taxon>
        <taxon>Methanobacteriati</taxon>
        <taxon>Methanobacteriota</taxon>
        <taxon>Stenosarchaea group</taxon>
        <taxon>Methanomicrobia</taxon>
        <taxon>Methanomicrobiales</taxon>
        <taxon>Methanospirillaceae</taxon>
        <taxon>Methanospirillum</taxon>
    </lineage>
</organism>
<keyword evidence="2" id="KW-1185">Reference proteome</keyword>
<dbReference type="RefSeq" id="WP_109969445.1">
    <property type="nucleotide sequence ID" value="NZ_CP176093.1"/>
</dbReference>
<dbReference type="EMBL" id="QGMY01000009">
    <property type="protein sequence ID" value="PWR70951.1"/>
    <property type="molecule type" value="Genomic_DNA"/>
</dbReference>
<evidence type="ECO:0008006" key="3">
    <source>
        <dbReference type="Google" id="ProtNLM"/>
    </source>
</evidence>
<evidence type="ECO:0000313" key="2">
    <source>
        <dbReference type="Proteomes" id="UP000245657"/>
    </source>
</evidence>
<sequence>MKQQSSTKCNERSTVIFLLLCIACFGFFISGAAAAEANNTSSSVKQVEVYHFHPTNGCITCTTIGNYAEELIKKSYPAELENKKIVFDHINYQDPKNADLVKKFGVTGSSLMIGVTDATGFHKEENLKVWYIVGDKGKFDTYLKDLLDKRLSGSLEA</sequence>